<dbReference type="AlphaFoldDB" id="A0A2A3YII3"/>
<keyword evidence="1" id="KW-1133">Transmembrane helix</keyword>
<evidence type="ECO:0000313" key="3">
    <source>
        <dbReference type="Proteomes" id="UP000218598"/>
    </source>
</evidence>
<feature type="transmembrane region" description="Helical" evidence="1">
    <location>
        <begin position="47"/>
        <end position="69"/>
    </location>
</feature>
<dbReference type="GeneID" id="95328439"/>
<gene>
    <name evidence="2" type="ORF">CIK66_07520</name>
</gene>
<comment type="caution">
    <text evidence="2">The sequence shown here is derived from an EMBL/GenBank/DDBJ whole genome shotgun (WGS) entry which is preliminary data.</text>
</comment>
<evidence type="ECO:0000256" key="1">
    <source>
        <dbReference type="SAM" id="Phobius"/>
    </source>
</evidence>
<proteinExistence type="predicted"/>
<feature type="transmembrane region" description="Helical" evidence="1">
    <location>
        <begin position="90"/>
        <end position="116"/>
    </location>
</feature>
<feature type="transmembrane region" description="Helical" evidence="1">
    <location>
        <begin position="206"/>
        <end position="229"/>
    </location>
</feature>
<feature type="transmembrane region" description="Helical" evidence="1">
    <location>
        <begin position="17"/>
        <end position="35"/>
    </location>
</feature>
<dbReference type="EMBL" id="NRGR01000013">
    <property type="protein sequence ID" value="PCC39562.1"/>
    <property type="molecule type" value="Genomic_DNA"/>
</dbReference>
<organism evidence="2 3">
    <name type="scientific">Brachybacterium alimentarium</name>
    <dbReference type="NCBI Taxonomy" id="47845"/>
    <lineage>
        <taxon>Bacteria</taxon>
        <taxon>Bacillati</taxon>
        <taxon>Actinomycetota</taxon>
        <taxon>Actinomycetes</taxon>
        <taxon>Micrococcales</taxon>
        <taxon>Dermabacteraceae</taxon>
        <taxon>Brachybacterium</taxon>
    </lineage>
</organism>
<protein>
    <submittedName>
        <fullName evidence="2">ABC transporter permease</fullName>
    </submittedName>
</protein>
<keyword evidence="1" id="KW-0472">Membrane</keyword>
<dbReference type="OrthoDB" id="3399482at2"/>
<accession>A0A2A3YII3</accession>
<dbReference type="RefSeq" id="WP_096166283.1">
    <property type="nucleotide sequence ID" value="NZ_BAAAIQ010000005.1"/>
</dbReference>
<evidence type="ECO:0000313" key="2">
    <source>
        <dbReference type="EMBL" id="PCC39562.1"/>
    </source>
</evidence>
<name>A0A2A3YII3_9MICO</name>
<keyword evidence="3" id="KW-1185">Reference proteome</keyword>
<dbReference type="Proteomes" id="UP000218598">
    <property type="component" value="Unassembled WGS sequence"/>
</dbReference>
<keyword evidence="1" id="KW-0812">Transmembrane</keyword>
<reference evidence="2 3" key="1">
    <citation type="journal article" date="2017" name="Elife">
        <title>Extensive horizontal gene transfer in cheese-associated bacteria.</title>
        <authorList>
            <person name="Bonham K.S."/>
            <person name="Wolfe B.E."/>
            <person name="Dutton R.J."/>
        </authorList>
    </citation>
    <scope>NUCLEOTIDE SEQUENCE [LARGE SCALE GENOMIC DNA]</scope>
    <source>
        <strain evidence="2 3">341_9</strain>
    </source>
</reference>
<sequence>MIAIARAETRMLIRNRLVAACAILVPVVFAIILIATQNNFGGSSIVAALQVIVIAALGVYITATTTLAARRQNLFLKRLRSTTVTDTSILTGLLLPIVVINIIQLAVILAVLGITGTAPQNIPMLVLGVLAVEALFLGFALTTSGLTNSPEHAQVTTLPVFFLTFAAAFWIAITGTEDLALIKRLIPGGAAAELIIESWNGIDTGAAVSLLLPTLAWVVVACVLATQLFKWEPRR</sequence>
<feature type="transmembrane region" description="Helical" evidence="1">
    <location>
        <begin position="153"/>
        <end position="173"/>
    </location>
</feature>
<feature type="transmembrane region" description="Helical" evidence="1">
    <location>
        <begin position="122"/>
        <end position="141"/>
    </location>
</feature>